<dbReference type="Gene3D" id="3.40.1360.10">
    <property type="match status" value="1"/>
</dbReference>
<accession>A0A2P6VN61</accession>
<dbReference type="GO" id="GO:0043139">
    <property type="term" value="F:5'-3' DNA helicase activity"/>
    <property type="evidence" value="ECO:0007669"/>
    <property type="project" value="InterPro"/>
</dbReference>
<gene>
    <name evidence="4" type="ORF">C2E20_1437</name>
</gene>
<feature type="region of interest" description="Disordered" evidence="1">
    <location>
        <begin position="1006"/>
        <end position="1033"/>
    </location>
</feature>
<evidence type="ECO:0000313" key="5">
    <source>
        <dbReference type="Proteomes" id="UP000239649"/>
    </source>
</evidence>
<dbReference type="Gene3D" id="3.40.50.300">
    <property type="entry name" value="P-loop containing nucleotide triphosphate hydrolases"/>
    <property type="match status" value="1"/>
</dbReference>
<dbReference type="OrthoDB" id="1898560at2759"/>
<dbReference type="InterPro" id="IPR027032">
    <property type="entry name" value="Twinkle-like"/>
</dbReference>
<dbReference type="GO" id="GO:0006260">
    <property type="term" value="P:DNA replication"/>
    <property type="evidence" value="ECO:0007669"/>
    <property type="project" value="InterPro"/>
</dbReference>
<feature type="compositionally biased region" description="Low complexity" evidence="1">
    <location>
        <begin position="187"/>
        <end position="213"/>
    </location>
</feature>
<feature type="compositionally biased region" description="Basic and acidic residues" evidence="1">
    <location>
        <begin position="1006"/>
        <end position="1015"/>
    </location>
</feature>
<name>A0A2P6VN61_9CHLO</name>
<evidence type="ECO:0000259" key="3">
    <source>
        <dbReference type="PROSITE" id="PS51199"/>
    </source>
</evidence>
<dbReference type="SUPFAM" id="SSF52540">
    <property type="entry name" value="P-loop containing nucleoside triphosphate hydrolases"/>
    <property type="match status" value="1"/>
</dbReference>
<dbReference type="Pfam" id="PF13662">
    <property type="entry name" value="Toprim_4"/>
    <property type="match status" value="1"/>
</dbReference>
<feature type="compositionally biased region" description="Pro residues" evidence="1">
    <location>
        <begin position="1133"/>
        <end position="1143"/>
    </location>
</feature>
<dbReference type="InterPro" id="IPR027417">
    <property type="entry name" value="P-loop_NTPase"/>
</dbReference>
<feature type="compositionally biased region" description="Low complexity" evidence="1">
    <location>
        <begin position="1144"/>
        <end position="1156"/>
    </location>
</feature>
<organism evidence="4 5">
    <name type="scientific">Micractinium conductrix</name>
    <dbReference type="NCBI Taxonomy" id="554055"/>
    <lineage>
        <taxon>Eukaryota</taxon>
        <taxon>Viridiplantae</taxon>
        <taxon>Chlorophyta</taxon>
        <taxon>core chlorophytes</taxon>
        <taxon>Trebouxiophyceae</taxon>
        <taxon>Chlorellales</taxon>
        <taxon>Chlorellaceae</taxon>
        <taxon>Chlorella clade</taxon>
        <taxon>Micractinium</taxon>
    </lineage>
</organism>
<dbReference type="InterPro" id="IPR007694">
    <property type="entry name" value="DNA_helicase_DnaB-like_C"/>
</dbReference>
<feature type="region of interest" description="Disordered" evidence="1">
    <location>
        <begin position="625"/>
        <end position="656"/>
    </location>
</feature>
<feature type="region of interest" description="Disordered" evidence="1">
    <location>
        <begin position="42"/>
        <end position="73"/>
    </location>
</feature>
<dbReference type="AlphaFoldDB" id="A0A2P6VN61"/>
<dbReference type="PANTHER" id="PTHR12873">
    <property type="entry name" value="T7-LIKE MITOCHONDRIAL DNA HELICASE"/>
    <property type="match status" value="1"/>
</dbReference>
<reference evidence="4 5" key="1">
    <citation type="journal article" date="2018" name="Plant J.">
        <title>Genome sequences of Chlorella sorokiniana UTEX 1602 and Micractinium conductrix SAG 241.80: implications to maltose excretion by a green alga.</title>
        <authorList>
            <person name="Arriola M.B."/>
            <person name="Velmurugan N."/>
            <person name="Zhang Y."/>
            <person name="Plunkett M.H."/>
            <person name="Hondzo H."/>
            <person name="Barney B.M."/>
        </authorList>
    </citation>
    <scope>NUCLEOTIDE SEQUENCE [LARGE SCALE GENOMIC DNA]</scope>
    <source>
        <strain evidence="4 5">SAG 241.80</strain>
    </source>
</reference>
<feature type="compositionally biased region" description="Low complexity" evidence="1">
    <location>
        <begin position="1117"/>
        <end position="1132"/>
    </location>
</feature>
<dbReference type="SMART" id="SM00493">
    <property type="entry name" value="TOPRIM"/>
    <property type="match status" value="1"/>
</dbReference>
<protein>
    <submittedName>
        <fullName evidence="4">Twinkle-like protein chloroplastic mitochondrial isoform X2</fullName>
    </submittedName>
</protein>
<feature type="domain" description="Toprim" evidence="2">
    <location>
        <begin position="483"/>
        <end position="582"/>
    </location>
</feature>
<comment type="caution">
    <text evidence="4">The sequence shown here is derived from an EMBL/GenBank/DDBJ whole genome shotgun (WGS) entry which is preliminary data.</text>
</comment>
<feature type="region of interest" description="Disordered" evidence="1">
    <location>
        <begin position="1075"/>
        <end position="1105"/>
    </location>
</feature>
<feature type="domain" description="SF4 helicase" evidence="3">
    <location>
        <begin position="714"/>
        <end position="982"/>
    </location>
</feature>
<evidence type="ECO:0000256" key="1">
    <source>
        <dbReference type="SAM" id="MobiDB-lite"/>
    </source>
</evidence>
<dbReference type="Pfam" id="PF03796">
    <property type="entry name" value="DnaB_C"/>
    <property type="match status" value="1"/>
</dbReference>
<dbReference type="InterPro" id="IPR034154">
    <property type="entry name" value="TOPRIM_DnaG/twinkle"/>
</dbReference>
<feature type="compositionally biased region" description="Low complexity" evidence="1">
    <location>
        <begin position="225"/>
        <end position="243"/>
    </location>
</feature>
<feature type="compositionally biased region" description="Gly residues" evidence="1">
    <location>
        <begin position="47"/>
        <end position="56"/>
    </location>
</feature>
<dbReference type="GO" id="GO:0003697">
    <property type="term" value="F:single-stranded DNA binding"/>
    <property type="evidence" value="ECO:0007669"/>
    <property type="project" value="InterPro"/>
</dbReference>
<dbReference type="PROSITE" id="PS51199">
    <property type="entry name" value="SF4_HELICASE"/>
    <property type="match status" value="1"/>
</dbReference>
<dbReference type="EMBL" id="LHPF02000002">
    <property type="protein sequence ID" value="PSC75519.1"/>
    <property type="molecule type" value="Genomic_DNA"/>
</dbReference>
<feature type="region of interest" description="Disordered" evidence="1">
    <location>
        <begin position="179"/>
        <end position="294"/>
    </location>
</feature>
<dbReference type="CDD" id="cd01029">
    <property type="entry name" value="TOPRIM_primases"/>
    <property type="match status" value="1"/>
</dbReference>
<dbReference type="SUPFAM" id="SSF56731">
    <property type="entry name" value="DNA primase core"/>
    <property type="match status" value="1"/>
</dbReference>
<dbReference type="InterPro" id="IPR006171">
    <property type="entry name" value="TOPRIM_dom"/>
</dbReference>
<sequence length="1178" mass="126792">MRRRAAGLVKQAAGLVSTGSRPAGTLAGAGAARQQRLAPCAAALQEGGSGSSGAGRNGSSPPPPPSFSSQAGAVNPPNLVAAVAAAVPDAWSPRQRELVRSTVAAKLAVLEAHLAATGQRLFNLRHQPEQLQALGLEFSELKDQVLTKYGSGAEAMQQLAALLAQKQVAVLMGGRDEWSRQQAQRRAGSAPTAGQGPAAAQQQQQEQQQQGAGYTPSWRQERAAQDAAAAAAWQPAQQEAAQQGLPLERTLSASSELAGGGESTLAERRAQYQAQQQQQQAQQQAQGQQQRAPPVRASIRDLLNNNRICLPAYSPGTYNHQPCPQCMGGDKGEKSLSVTIDEGSDKAVWNCFRAKCGWTGSVDTRQNTSNAYRQYTNDAGFAVTAMRKRKEEAPLRPTPTFDAQLSQEVLDFFAARGISAETLARNRVAQETLGDGSKAIAFPYYRDGQLVNIKYRSAAEKKFWQVKGAEKVLYGLGDIVGASDIVIVEGEADKLAFEEAGFRNVVSVPDGAPARVKEGGVPPADQDTKFSYLWNCRAWLDAASKVVIATDNDAPGDALAEELARRLGRERCWRVRWPLNEEDHQYAAEMSGVVRLQPAAADAAGDGSSAAAALDGAAAAALDGLPGADQVPPWDAEGEAAAGGGDGPAADAGTEALPPRVQPAFYRKDANEVLVKDGPGMVKAFLDNAEPFPIRGLLRFHEYYDDILQYYRLEHKDGQGRSTGWPSLDALYKVVPGELTIVTGVPNSGKSEWIDALLANLAEQHDWCFAMCSMEKKATDHARQLVEKYIGKPFFDLPYARGVRRMSERELDEGLDWIDDRFHLVRYEDDALPAVDWVLDVARAAVYRYGIRGLVIDPYNELDHQRPASMNETEYVSQMLTKVKRFAQTTGVHVWFVAHPRQLREWKGQAPNLYDISGSAHFINKADNGIVVHRDRDPDSPDQHKVNIMVRKVRNKAAGTIGDAVLEYERVNGRYIDPDHPTGGPRTAQRVDFAAFAREERLQTLRAEQRTEQRDAASAGGQREAAAAAVAAAPALPDREAQFQARLAEETAKNRKAAIAAALEAELAEAALAGGGSAGVTPEAPQPAAPAAAAAPQQQQRGLSTLSATWQQQELLASAAEGPSQQQGAAAAPPLPLPRPPAPAEQLPEQSQLELQIDGDISRDPVTDEVEIDAWLNG</sequence>
<feature type="region of interest" description="Disordered" evidence="1">
    <location>
        <begin position="1117"/>
        <end position="1166"/>
    </location>
</feature>
<dbReference type="PANTHER" id="PTHR12873:SF0">
    <property type="entry name" value="TWINKLE MTDNA HELICASE"/>
    <property type="match status" value="1"/>
</dbReference>
<feature type="compositionally biased region" description="Low complexity" evidence="1">
    <location>
        <begin position="1089"/>
        <end position="1100"/>
    </location>
</feature>
<dbReference type="PROSITE" id="PS50880">
    <property type="entry name" value="TOPRIM"/>
    <property type="match status" value="1"/>
</dbReference>
<dbReference type="GO" id="GO:0005524">
    <property type="term" value="F:ATP binding"/>
    <property type="evidence" value="ECO:0007669"/>
    <property type="project" value="InterPro"/>
</dbReference>
<feature type="compositionally biased region" description="Low complexity" evidence="1">
    <location>
        <begin position="271"/>
        <end position="290"/>
    </location>
</feature>
<feature type="compositionally biased region" description="Low complexity" evidence="1">
    <location>
        <begin position="1016"/>
        <end position="1033"/>
    </location>
</feature>
<dbReference type="Proteomes" id="UP000239649">
    <property type="component" value="Unassembled WGS sequence"/>
</dbReference>
<evidence type="ECO:0000313" key="4">
    <source>
        <dbReference type="EMBL" id="PSC75519.1"/>
    </source>
</evidence>
<evidence type="ECO:0000259" key="2">
    <source>
        <dbReference type="PROSITE" id="PS50880"/>
    </source>
</evidence>
<feature type="region of interest" description="Disordered" evidence="1">
    <location>
        <begin position="1"/>
        <end position="30"/>
    </location>
</feature>
<proteinExistence type="predicted"/>
<keyword evidence="5" id="KW-1185">Reference proteome</keyword>